<sequence length="51" mass="5665">LWYRIDLVQKSSRPVSFLFRGKLGLLSCSLCTCSLFILLISSISLKTNGVS</sequence>
<keyword evidence="1" id="KW-1133">Transmembrane helix</keyword>
<keyword evidence="1" id="KW-0472">Membrane</keyword>
<name>A0A7N9CTP1_MACFA</name>
<reference evidence="2" key="3">
    <citation type="submission" date="2025-09" db="UniProtKB">
        <authorList>
            <consortium name="Ensembl"/>
        </authorList>
    </citation>
    <scope>IDENTIFICATION</scope>
</reference>
<organism evidence="2 3">
    <name type="scientific">Macaca fascicularis</name>
    <name type="common">Crab-eating macaque</name>
    <name type="synonym">Cynomolgus monkey</name>
    <dbReference type="NCBI Taxonomy" id="9541"/>
    <lineage>
        <taxon>Eukaryota</taxon>
        <taxon>Metazoa</taxon>
        <taxon>Chordata</taxon>
        <taxon>Craniata</taxon>
        <taxon>Vertebrata</taxon>
        <taxon>Euteleostomi</taxon>
        <taxon>Mammalia</taxon>
        <taxon>Eutheria</taxon>
        <taxon>Euarchontoglires</taxon>
        <taxon>Primates</taxon>
        <taxon>Haplorrhini</taxon>
        <taxon>Catarrhini</taxon>
        <taxon>Cercopithecidae</taxon>
        <taxon>Cercopithecinae</taxon>
        <taxon>Macaca</taxon>
    </lineage>
</organism>
<keyword evidence="3" id="KW-1185">Reference proteome</keyword>
<keyword evidence="1" id="KW-0812">Transmembrane</keyword>
<feature type="transmembrane region" description="Helical" evidence="1">
    <location>
        <begin position="23"/>
        <end position="45"/>
    </location>
</feature>
<dbReference type="Ensembl" id="ENSMFAT00000086062.1">
    <property type="protein sequence ID" value="ENSMFAP00000056470.1"/>
    <property type="gene ID" value="ENSMFAG00000049075.1"/>
</dbReference>
<reference evidence="2 3" key="1">
    <citation type="submission" date="2013-03" db="EMBL/GenBank/DDBJ databases">
        <authorList>
            <person name="Warren W."/>
            <person name="Wilson R.K."/>
        </authorList>
    </citation>
    <scope>NUCLEOTIDE SEQUENCE</scope>
</reference>
<evidence type="ECO:0000256" key="1">
    <source>
        <dbReference type="SAM" id="Phobius"/>
    </source>
</evidence>
<dbReference type="Proteomes" id="UP000233100">
    <property type="component" value="Chromosome 18"/>
</dbReference>
<protein>
    <submittedName>
        <fullName evidence="2">Uncharacterized protein</fullName>
    </submittedName>
</protein>
<proteinExistence type="predicted"/>
<dbReference type="AlphaFoldDB" id="A0A7N9CTP1"/>
<evidence type="ECO:0000313" key="3">
    <source>
        <dbReference type="Proteomes" id="UP000233100"/>
    </source>
</evidence>
<evidence type="ECO:0000313" key="2">
    <source>
        <dbReference type="Ensembl" id="ENSMFAP00000056470.1"/>
    </source>
</evidence>
<accession>A0A7N9CTP1</accession>
<reference evidence="2" key="2">
    <citation type="submission" date="2025-08" db="UniProtKB">
        <authorList>
            <consortium name="Ensembl"/>
        </authorList>
    </citation>
    <scope>IDENTIFICATION</scope>
</reference>